<dbReference type="SMART" id="SM00342">
    <property type="entry name" value="HTH_ARAC"/>
    <property type="match status" value="1"/>
</dbReference>
<evidence type="ECO:0000313" key="5">
    <source>
        <dbReference type="EMBL" id="MFC6035370.1"/>
    </source>
</evidence>
<keyword evidence="1" id="KW-0805">Transcription regulation</keyword>
<dbReference type="InterPro" id="IPR018060">
    <property type="entry name" value="HTH_AraC"/>
</dbReference>
<comment type="caution">
    <text evidence="5">The sequence shown here is derived from an EMBL/GenBank/DDBJ whole genome shotgun (WGS) entry which is preliminary data.</text>
</comment>
<accession>A0ABW1KVN8</accession>
<keyword evidence="6" id="KW-1185">Reference proteome</keyword>
<dbReference type="InterPro" id="IPR009057">
    <property type="entry name" value="Homeodomain-like_sf"/>
</dbReference>
<evidence type="ECO:0000256" key="1">
    <source>
        <dbReference type="ARBA" id="ARBA00023015"/>
    </source>
</evidence>
<dbReference type="InterPro" id="IPR020449">
    <property type="entry name" value="Tscrpt_reg_AraC-type_HTH"/>
</dbReference>
<reference evidence="5 6" key="1">
    <citation type="submission" date="2024-09" db="EMBL/GenBank/DDBJ databases">
        <authorList>
            <person name="Zhang Z.-H."/>
        </authorList>
    </citation>
    <scope>NUCLEOTIDE SEQUENCE [LARGE SCALE GENOMIC DNA]</scope>
    <source>
        <strain evidence="5 6">HHTR114</strain>
    </source>
</reference>
<dbReference type="Pfam" id="PF12833">
    <property type="entry name" value="HTH_18"/>
    <property type="match status" value="1"/>
</dbReference>
<dbReference type="SUPFAM" id="SSF46689">
    <property type="entry name" value="Homeodomain-like"/>
    <property type="match status" value="2"/>
</dbReference>
<evidence type="ECO:0000256" key="2">
    <source>
        <dbReference type="ARBA" id="ARBA00023125"/>
    </source>
</evidence>
<evidence type="ECO:0000313" key="6">
    <source>
        <dbReference type="Proteomes" id="UP001596116"/>
    </source>
</evidence>
<dbReference type="Proteomes" id="UP001596116">
    <property type="component" value="Unassembled WGS sequence"/>
</dbReference>
<keyword evidence="3" id="KW-0804">Transcription</keyword>
<dbReference type="PROSITE" id="PS00041">
    <property type="entry name" value="HTH_ARAC_FAMILY_1"/>
    <property type="match status" value="1"/>
</dbReference>
<gene>
    <name evidence="5" type="ORF">ACFMB1_07430</name>
</gene>
<dbReference type="PROSITE" id="PS01124">
    <property type="entry name" value="HTH_ARAC_FAMILY_2"/>
    <property type="match status" value="1"/>
</dbReference>
<keyword evidence="2" id="KW-0238">DNA-binding</keyword>
<name>A0ABW1KVN8_9PROT</name>
<dbReference type="InterPro" id="IPR050204">
    <property type="entry name" value="AraC_XylS_family_regulators"/>
</dbReference>
<dbReference type="RefSeq" id="WP_379879307.1">
    <property type="nucleotide sequence ID" value="NZ_JBHPON010000001.1"/>
</dbReference>
<organism evidence="5 6">
    <name type="scientific">Hyphococcus aureus</name>
    <dbReference type="NCBI Taxonomy" id="2666033"/>
    <lineage>
        <taxon>Bacteria</taxon>
        <taxon>Pseudomonadati</taxon>
        <taxon>Pseudomonadota</taxon>
        <taxon>Alphaproteobacteria</taxon>
        <taxon>Parvularculales</taxon>
        <taxon>Parvularculaceae</taxon>
        <taxon>Hyphococcus</taxon>
    </lineage>
</organism>
<evidence type="ECO:0000259" key="4">
    <source>
        <dbReference type="PROSITE" id="PS01124"/>
    </source>
</evidence>
<dbReference type="PRINTS" id="PR00032">
    <property type="entry name" value="HTHARAC"/>
</dbReference>
<dbReference type="Gene3D" id="1.10.10.60">
    <property type="entry name" value="Homeodomain-like"/>
    <property type="match status" value="1"/>
</dbReference>
<evidence type="ECO:0000256" key="3">
    <source>
        <dbReference type="ARBA" id="ARBA00023163"/>
    </source>
</evidence>
<dbReference type="PANTHER" id="PTHR46796">
    <property type="entry name" value="HTH-TYPE TRANSCRIPTIONAL ACTIVATOR RHAS-RELATED"/>
    <property type="match status" value="1"/>
</dbReference>
<dbReference type="PANTHER" id="PTHR46796:SF6">
    <property type="entry name" value="ARAC SUBFAMILY"/>
    <property type="match status" value="1"/>
</dbReference>
<dbReference type="EMBL" id="JBHPON010000001">
    <property type="protein sequence ID" value="MFC6035370.1"/>
    <property type="molecule type" value="Genomic_DNA"/>
</dbReference>
<protein>
    <submittedName>
        <fullName evidence="5">Helix-turn-helix domain-containing protein</fullName>
    </submittedName>
</protein>
<proteinExistence type="predicted"/>
<dbReference type="InterPro" id="IPR018062">
    <property type="entry name" value="HTH_AraC-typ_CS"/>
</dbReference>
<sequence>MTAAYRWRRNELIDFAGAKPSPGFMLCSRLSAGGVTVSRGRLAANDGVEIGSAQLVVAVIESDAFELEWRPNGDDQSRRHWLLPNSAQIVPAGMPCHSQWNARPTLFTVAFEPALIETLLRETGIREEDAIRARFGMRDPDIDSLIAKLRLELQFGGWSGPPYLESLGVVLAVHILRNYAGARSSRTTDGGLDIRRLRRVVEFIEAHLGEELTQTELARVAELSPHHFASAFRTSAGVAPHRYLTERRIARACELLARSEATVTTVAHALGFSSHGHFSESFRRFVGVTPSAYKAKSR</sequence>
<feature type="domain" description="HTH araC/xylS-type" evidence="4">
    <location>
        <begin position="198"/>
        <end position="296"/>
    </location>
</feature>